<dbReference type="PANTHER" id="PTHR32024:SF2">
    <property type="entry name" value="TRK SYSTEM POTASSIUM UPTAKE PROTEIN TRKG-RELATED"/>
    <property type="match status" value="1"/>
</dbReference>
<feature type="binding site" evidence="12">
    <location>
        <position position="312"/>
    </location>
    <ligand>
        <name>K(+)</name>
        <dbReference type="ChEBI" id="CHEBI:29103"/>
    </ligand>
</feature>
<feature type="transmembrane region" description="Helical" evidence="13">
    <location>
        <begin position="12"/>
        <end position="31"/>
    </location>
</feature>
<evidence type="ECO:0000256" key="9">
    <source>
        <dbReference type="ARBA" id="ARBA00022989"/>
    </source>
</evidence>
<dbReference type="PIRSF" id="PIRSF006247">
    <property type="entry name" value="TrkH"/>
    <property type="match status" value="1"/>
</dbReference>
<dbReference type="RefSeq" id="WP_072907642.1">
    <property type="nucleotide sequence ID" value="NZ_FRAI01000016.1"/>
</dbReference>
<dbReference type="STRING" id="1120989.SAMN02745227_01536"/>
<feature type="binding site" evidence="12">
    <location>
        <position position="108"/>
    </location>
    <ligand>
        <name>K(+)</name>
        <dbReference type="ChEBI" id="CHEBI:29103"/>
    </ligand>
</feature>
<dbReference type="InterPro" id="IPR003445">
    <property type="entry name" value="Cat_transpt"/>
</dbReference>
<feature type="transmembrane region" description="Helical" evidence="13">
    <location>
        <begin position="330"/>
        <end position="351"/>
    </location>
</feature>
<dbReference type="GO" id="GO:0015379">
    <property type="term" value="F:potassium:chloride symporter activity"/>
    <property type="evidence" value="ECO:0007669"/>
    <property type="project" value="InterPro"/>
</dbReference>
<proteinExistence type="inferred from homology"/>
<organism evidence="14 15">
    <name type="scientific">Anaerobranca californiensis DSM 14826</name>
    <dbReference type="NCBI Taxonomy" id="1120989"/>
    <lineage>
        <taxon>Bacteria</taxon>
        <taxon>Bacillati</taxon>
        <taxon>Bacillota</taxon>
        <taxon>Clostridia</taxon>
        <taxon>Eubacteriales</taxon>
        <taxon>Proteinivoracaceae</taxon>
        <taxon>Anaerobranca</taxon>
    </lineage>
</organism>
<feature type="transmembrane region" description="Helical" evidence="13">
    <location>
        <begin position="271"/>
        <end position="291"/>
    </location>
</feature>
<evidence type="ECO:0000256" key="4">
    <source>
        <dbReference type="ARBA" id="ARBA00022475"/>
    </source>
</evidence>
<feature type="binding site" evidence="12">
    <location>
        <position position="107"/>
    </location>
    <ligand>
        <name>K(+)</name>
        <dbReference type="ChEBI" id="CHEBI:29103"/>
    </ligand>
</feature>
<name>A0A1M6PSJ7_9FIRM</name>
<sequence>MNYLIVAKVLGNLLIFKSAALVLPLLVSILYREGDYFPFLVTILFTLILGFFLSSIKVNGRIRIRESLLIVVFGWLLVSFFGSLPFVMSGYFTPVDAFFETVSGLTTTGATILDDIKILPKGILFWRSFTHWLGGMGILVLTLAILPALGVGGFQIFKAESPGPISNKLVPKMKDTAKILYTAYLGITILQVVLLYLGRMSFYESLLHTFGTMGTGGFSTRNSSIGAFNHNSYLVFVITIFMVAAGVNFFLYYDLYKGRWRSVIKNSELRWYLSIIIVASLMITINTRLTVYDSLFEAFKHSTFQVSSFITTTGYTTTDYEQWSSFSKGILFLLMFIGGSAGSTAGSVKVIRIMILWKLVKREIAKILHRKAIIPIKINNQNISLEVVTSITGFVFLYTLLLSIGILVVSLEGHSLASAASTAAATLGNIGPGFEVIGPTRTYSDFSSFTKIFLSILMLLGRLELFTLFALLMPEFWKGS</sequence>
<feature type="binding site" evidence="12">
    <location>
        <position position="429"/>
    </location>
    <ligand>
        <name>K(+)</name>
        <dbReference type="ChEBI" id="CHEBI:29103"/>
    </ligand>
</feature>
<evidence type="ECO:0000256" key="2">
    <source>
        <dbReference type="ARBA" id="ARBA00009137"/>
    </source>
</evidence>
<feature type="transmembrane region" description="Helical" evidence="13">
    <location>
        <begin position="37"/>
        <end position="56"/>
    </location>
</feature>
<keyword evidence="15" id="KW-1185">Reference proteome</keyword>
<keyword evidence="10" id="KW-0406">Ion transport</keyword>
<protein>
    <submittedName>
        <fullName evidence="14">Trk system potassium uptake protein TrkH</fullName>
    </submittedName>
</protein>
<keyword evidence="6" id="KW-0633">Potassium transport</keyword>
<evidence type="ECO:0000256" key="1">
    <source>
        <dbReference type="ARBA" id="ARBA00004429"/>
    </source>
</evidence>
<feature type="binding site" evidence="12">
    <location>
        <position position="216"/>
    </location>
    <ligand>
        <name>K(+)</name>
        <dbReference type="ChEBI" id="CHEBI:29103"/>
    </ligand>
</feature>
<reference evidence="15" key="1">
    <citation type="submission" date="2016-11" db="EMBL/GenBank/DDBJ databases">
        <authorList>
            <person name="Varghese N."/>
            <person name="Submissions S."/>
        </authorList>
    </citation>
    <scope>NUCLEOTIDE SEQUENCE [LARGE SCALE GENOMIC DNA]</scope>
    <source>
        <strain evidence="15">DSM 14826</strain>
    </source>
</reference>
<keyword evidence="11 13" id="KW-0472">Membrane</keyword>
<evidence type="ECO:0000256" key="6">
    <source>
        <dbReference type="ARBA" id="ARBA00022538"/>
    </source>
</evidence>
<evidence type="ECO:0000256" key="11">
    <source>
        <dbReference type="ARBA" id="ARBA00023136"/>
    </source>
</evidence>
<feature type="transmembrane region" description="Helical" evidence="13">
    <location>
        <begin position="178"/>
        <end position="197"/>
    </location>
</feature>
<evidence type="ECO:0000256" key="12">
    <source>
        <dbReference type="PIRSR" id="PIRSR006247-1"/>
    </source>
</evidence>
<keyword evidence="3" id="KW-0813">Transport</keyword>
<keyword evidence="5" id="KW-0997">Cell inner membrane</keyword>
<gene>
    <name evidence="14" type="ORF">SAMN02745227_01536</name>
</gene>
<accession>A0A1M6PSJ7</accession>
<feature type="transmembrane region" description="Helical" evidence="13">
    <location>
        <begin position="132"/>
        <end position="157"/>
    </location>
</feature>
<feature type="binding site" evidence="12">
    <location>
        <position position="313"/>
    </location>
    <ligand>
        <name>K(+)</name>
        <dbReference type="ChEBI" id="CHEBI:29103"/>
    </ligand>
</feature>
<feature type="transmembrane region" description="Helical" evidence="13">
    <location>
        <begin position="68"/>
        <end position="92"/>
    </location>
</feature>
<dbReference type="Pfam" id="PF02386">
    <property type="entry name" value="TrkH"/>
    <property type="match status" value="1"/>
</dbReference>
<evidence type="ECO:0000256" key="8">
    <source>
        <dbReference type="ARBA" id="ARBA00022958"/>
    </source>
</evidence>
<dbReference type="OrthoDB" id="9810952at2"/>
<evidence type="ECO:0000313" key="15">
    <source>
        <dbReference type="Proteomes" id="UP000243547"/>
    </source>
</evidence>
<evidence type="ECO:0000256" key="13">
    <source>
        <dbReference type="SAM" id="Phobius"/>
    </source>
</evidence>
<evidence type="ECO:0000256" key="5">
    <source>
        <dbReference type="ARBA" id="ARBA00022519"/>
    </source>
</evidence>
<comment type="similarity">
    <text evidence="2">Belongs to the TrkH potassium transport family.</text>
</comment>
<dbReference type="PANTHER" id="PTHR32024">
    <property type="entry name" value="TRK SYSTEM POTASSIUM UPTAKE PROTEIN TRKG-RELATED"/>
    <property type="match status" value="1"/>
</dbReference>
<feature type="transmembrane region" description="Helical" evidence="13">
    <location>
        <begin position="387"/>
        <end position="411"/>
    </location>
</feature>
<evidence type="ECO:0000256" key="3">
    <source>
        <dbReference type="ARBA" id="ARBA00022448"/>
    </source>
</evidence>
<keyword evidence="8 12" id="KW-0630">Potassium</keyword>
<keyword evidence="7 13" id="KW-0812">Transmembrane</keyword>
<feature type="transmembrane region" description="Helical" evidence="13">
    <location>
        <begin position="452"/>
        <end position="472"/>
    </location>
</feature>
<feature type="transmembrane region" description="Helical" evidence="13">
    <location>
        <begin position="233"/>
        <end position="251"/>
    </location>
</feature>
<dbReference type="EMBL" id="FRAI01000016">
    <property type="protein sequence ID" value="SHK10862.1"/>
    <property type="molecule type" value="Genomic_DNA"/>
</dbReference>
<dbReference type="Proteomes" id="UP000243547">
    <property type="component" value="Unassembled WGS sequence"/>
</dbReference>
<comment type="subcellular location">
    <subcellularLocation>
        <location evidence="1">Cell inner membrane</location>
        <topology evidence="1">Multi-pass membrane protein</topology>
    </subcellularLocation>
</comment>
<dbReference type="AlphaFoldDB" id="A0A1M6PSJ7"/>
<keyword evidence="9 13" id="KW-1133">Transmembrane helix</keyword>
<keyword evidence="12" id="KW-0479">Metal-binding</keyword>
<evidence type="ECO:0000256" key="10">
    <source>
        <dbReference type="ARBA" id="ARBA00023065"/>
    </source>
</evidence>
<keyword evidence="4" id="KW-1003">Cell membrane</keyword>
<evidence type="ECO:0000256" key="7">
    <source>
        <dbReference type="ARBA" id="ARBA00022692"/>
    </source>
</evidence>
<dbReference type="GO" id="GO:0046872">
    <property type="term" value="F:metal ion binding"/>
    <property type="evidence" value="ECO:0007669"/>
    <property type="project" value="UniProtKB-KW"/>
</dbReference>
<evidence type="ECO:0000313" key="14">
    <source>
        <dbReference type="EMBL" id="SHK10862.1"/>
    </source>
</evidence>
<dbReference type="GO" id="GO:0005886">
    <property type="term" value="C:plasma membrane"/>
    <property type="evidence" value="ECO:0007669"/>
    <property type="project" value="UniProtKB-SubCell"/>
</dbReference>
<dbReference type="InterPro" id="IPR004772">
    <property type="entry name" value="TrkH"/>
</dbReference>